<proteinExistence type="predicted"/>
<dbReference type="Gene3D" id="1.10.10.10">
    <property type="entry name" value="Winged helix-like DNA-binding domain superfamily/Winged helix DNA-binding domain"/>
    <property type="match status" value="1"/>
</dbReference>
<comment type="caution">
    <text evidence="1">The sequence shown here is derived from an EMBL/GenBank/DDBJ whole genome shotgun (WGS) entry which is preliminary data.</text>
</comment>
<dbReference type="Proteomes" id="UP000295280">
    <property type="component" value="Unassembled WGS sequence"/>
</dbReference>
<keyword evidence="2" id="KW-1185">Reference proteome</keyword>
<reference evidence="1 2" key="1">
    <citation type="submission" date="2019-01" db="EMBL/GenBank/DDBJ databases">
        <title>Draft genome sequences of the type strains of six Macrococcus species.</title>
        <authorList>
            <person name="Mazhar S."/>
            <person name="Altermann E."/>
            <person name="Hill C."/>
            <person name="Mcauliffe O."/>
        </authorList>
    </citation>
    <scope>NUCLEOTIDE SEQUENCE [LARGE SCALE GENOMIC DNA]</scope>
    <source>
        <strain evidence="1 2">ATCC 51828</strain>
    </source>
</reference>
<evidence type="ECO:0000313" key="2">
    <source>
        <dbReference type="Proteomes" id="UP000295280"/>
    </source>
</evidence>
<sequence length="76" mass="8831">MNNDNKLIILNCIKNNINPRDYNLKDNETRKVIKLLLECGFIIKNSDDKSVLFQNGSLKKFKLTEAGEEYLNEKRG</sequence>
<gene>
    <name evidence="1" type="ORF">ERX40_02440</name>
</gene>
<name>A0A9Q8CMC5_9STAP</name>
<protein>
    <submittedName>
        <fullName evidence="1">Uncharacterized protein</fullName>
    </submittedName>
</protein>
<dbReference type="EMBL" id="SCWD01000001">
    <property type="protein sequence ID" value="TDM04048.1"/>
    <property type="molecule type" value="Genomic_DNA"/>
</dbReference>
<dbReference type="InterPro" id="IPR036388">
    <property type="entry name" value="WH-like_DNA-bd_sf"/>
</dbReference>
<accession>A0A9Q8CMC5</accession>
<dbReference type="AlphaFoldDB" id="A0A9Q8CMC5"/>
<organism evidence="1 2">
    <name type="scientific">Macrococcus carouselicus</name>
    <dbReference type="NCBI Taxonomy" id="69969"/>
    <lineage>
        <taxon>Bacteria</taxon>
        <taxon>Bacillati</taxon>
        <taxon>Bacillota</taxon>
        <taxon>Bacilli</taxon>
        <taxon>Bacillales</taxon>
        <taxon>Staphylococcaceae</taxon>
        <taxon>Macrococcus</taxon>
    </lineage>
</organism>
<evidence type="ECO:0000313" key="1">
    <source>
        <dbReference type="EMBL" id="TDM04048.1"/>
    </source>
</evidence>
<dbReference type="RefSeq" id="WP_165980628.1">
    <property type="nucleotide sequence ID" value="NZ_SCWD01000001.1"/>
</dbReference>